<dbReference type="STRING" id="66420.A0A194PY16"/>
<keyword evidence="1 3" id="KW-0193">Cuticle</keyword>
<dbReference type="PROSITE" id="PS51155">
    <property type="entry name" value="CHIT_BIND_RR_2"/>
    <property type="match status" value="2"/>
</dbReference>
<dbReference type="PRINTS" id="PR00947">
    <property type="entry name" value="CUTICLE"/>
</dbReference>
<dbReference type="InterPro" id="IPR031311">
    <property type="entry name" value="CHIT_BIND_RR_consensus"/>
</dbReference>
<dbReference type="PANTHER" id="PTHR10380">
    <property type="entry name" value="CUTICLE PROTEIN"/>
    <property type="match status" value="1"/>
</dbReference>
<dbReference type="InterPro" id="IPR050468">
    <property type="entry name" value="Cuticle_Struct_Prot"/>
</dbReference>
<dbReference type="GO" id="GO:0062129">
    <property type="term" value="C:chitin-based extracellular matrix"/>
    <property type="evidence" value="ECO:0007669"/>
    <property type="project" value="TreeGrafter"/>
</dbReference>
<keyword evidence="5" id="KW-1185">Reference proteome</keyword>
<proteinExistence type="predicted"/>
<protein>
    <submittedName>
        <fullName evidence="4">Flexible cuticle protein 12</fullName>
    </submittedName>
</protein>
<dbReference type="EMBL" id="KQ459586">
    <property type="protein sequence ID" value="KPI97918.1"/>
    <property type="molecule type" value="Genomic_DNA"/>
</dbReference>
<evidence type="ECO:0000256" key="1">
    <source>
        <dbReference type="ARBA" id="ARBA00022460"/>
    </source>
</evidence>
<dbReference type="PANTHER" id="PTHR10380:SF218">
    <property type="entry name" value="ADULT CUTICLE PROTEIN 65AA-RELATED"/>
    <property type="match status" value="1"/>
</dbReference>
<reference evidence="4 5" key="1">
    <citation type="journal article" date="2015" name="Nat. Commun.">
        <title>Outbred genome sequencing and CRISPR/Cas9 gene editing in butterflies.</title>
        <authorList>
            <person name="Li X."/>
            <person name="Fan D."/>
            <person name="Zhang W."/>
            <person name="Liu G."/>
            <person name="Zhang L."/>
            <person name="Zhao L."/>
            <person name="Fang X."/>
            <person name="Chen L."/>
            <person name="Dong Y."/>
            <person name="Chen Y."/>
            <person name="Ding Y."/>
            <person name="Zhao R."/>
            <person name="Feng M."/>
            <person name="Zhu Y."/>
            <person name="Feng Y."/>
            <person name="Jiang X."/>
            <person name="Zhu D."/>
            <person name="Xiang H."/>
            <person name="Feng X."/>
            <person name="Li S."/>
            <person name="Wang J."/>
            <person name="Zhang G."/>
            <person name="Kronforst M.R."/>
            <person name="Wang W."/>
        </authorList>
    </citation>
    <scope>NUCLEOTIDE SEQUENCE [LARGE SCALE GENOMIC DNA]</scope>
    <source>
        <strain evidence="4">Ya'a_city_454_Px</strain>
        <tissue evidence="4">Whole body</tissue>
    </source>
</reference>
<dbReference type="Proteomes" id="UP000053268">
    <property type="component" value="Unassembled WGS sequence"/>
</dbReference>
<evidence type="ECO:0000313" key="4">
    <source>
        <dbReference type="EMBL" id="KPI97918.1"/>
    </source>
</evidence>
<accession>A0A194PY16</accession>
<evidence type="ECO:0000313" key="5">
    <source>
        <dbReference type="Proteomes" id="UP000053268"/>
    </source>
</evidence>
<sequence length="253" mass="27698">MIRMGEQVTTEMMEDTWDEDKGYFVALAIIAVATAAPQNPQDVQILRYESNNAGLDAYNFAWELSDGSLHEEQGQLKNQGTENEGIAVQGRYAWVGPDGVNYIITYVADENGFQPTIQQGPGGAIPSAVVLLCLLGAVYAVPAPSFLDSVSDCYDSRDTFWTFDKFERSYSGHKVAYRFGFEQPDGTRQEQEGEFVNKGGEDVLSVNGFYSYIGNDGVRYTTKYKADDNGYQPIIEQGPGGSVPDAVVASMLG</sequence>
<dbReference type="AlphaFoldDB" id="A0A194PY16"/>
<dbReference type="InterPro" id="IPR000618">
    <property type="entry name" value="Insect_cuticle"/>
</dbReference>
<evidence type="ECO:0000256" key="3">
    <source>
        <dbReference type="PROSITE-ProRule" id="PRU00497"/>
    </source>
</evidence>
<keyword evidence="2" id="KW-0732">Signal</keyword>
<organism evidence="4 5">
    <name type="scientific">Papilio xuthus</name>
    <name type="common">Asian swallowtail butterfly</name>
    <dbReference type="NCBI Taxonomy" id="66420"/>
    <lineage>
        <taxon>Eukaryota</taxon>
        <taxon>Metazoa</taxon>
        <taxon>Ecdysozoa</taxon>
        <taxon>Arthropoda</taxon>
        <taxon>Hexapoda</taxon>
        <taxon>Insecta</taxon>
        <taxon>Pterygota</taxon>
        <taxon>Neoptera</taxon>
        <taxon>Endopterygota</taxon>
        <taxon>Lepidoptera</taxon>
        <taxon>Glossata</taxon>
        <taxon>Ditrysia</taxon>
        <taxon>Papilionoidea</taxon>
        <taxon>Papilionidae</taxon>
        <taxon>Papilioninae</taxon>
        <taxon>Papilio</taxon>
    </lineage>
</organism>
<gene>
    <name evidence="4" type="ORF">RR46_11039</name>
</gene>
<dbReference type="GO" id="GO:0008010">
    <property type="term" value="F:structural constituent of chitin-based larval cuticle"/>
    <property type="evidence" value="ECO:0007669"/>
    <property type="project" value="TreeGrafter"/>
</dbReference>
<evidence type="ECO:0000256" key="2">
    <source>
        <dbReference type="ARBA" id="ARBA00022729"/>
    </source>
</evidence>
<dbReference type="PROSITE" id="PS00233">
    <property type="entry name" value="CHIT_BIND_RR_1"/>
    <property type="match status" value="2"/>
</dbReference>
<dbReference type="Pfam" id="PF00379">
    <property type="entry name" value="Chitin_bind_4"/>
    <property type="match status" value="2"/>
</dbReference>
<name>A0A194PY16_PAPXU</name>